<dbReference type="KEGG" id="pbd:PBOR_07500"/>
<proteinExistence type="inferred from homology"/>
<dbReference type="GO" id="GO:0003677">
    <property type="term" value="F:DNA binding"/>
    <property type="evidence" value="ECO:0007669"/>
    <property type="project" value="UniProtKB-KW"/>
</dbReference>
<evidence type="ECO:0000256" key="6">
    <source>
        <dbReference type="ARBA" id="ARBA00023125"/>
    </source>
</evidence>
<dbReference type="InterPro" id="IPR051399">
    <property type="entry name" value="RNA-guided_DNA_endo/Transpos"/>
</dbReference>
<dbReference type="NCBIfam" id="NF040570">
    <property type="entry name" value="guided_TnpB"/>
    <property type="match status" value="1"/>
</dbReference>
<evidence type="ECO:0000256" key="2">
    <source>
        <dbReference type="ARBA" id="ARBA00011044"/>
    </source>
</evidence>
<name>A0A089L5P0_PAEBO</name>
<dbReference type="InterPro" id="IPR021027">
    <property type="entry name" value="Transposase_put_HTH"/>
</dbReference>
<accession>A0A089L5P0</accession>
<evidence type="ECO:0000259" key="8">
    <source>
        <dbReference type="Pfam" id="PF01385"/>
    </source>
</evidence>
<dbReference type="RefSeq" id="WP_042219056.1">
    <property type="nucleotide sequence ID" value="NZ_CP009285.1"/>
</dbReference>
<dbReference type="NCBIfam" id="NF038281">
    <property type="entry name" value="IS200_TnpB"/>
    <property type="match status" value="1"/>
</dbReference>
<dbReference type="HOGENOM" id="CLU_032903_0_0_9"/>
<dbReference type="InterPro" id="IPR053522">
    <property type="entry name" value="RNA-guided_endonuclease_TnpB"/>
</dbReference>
<evidence type="ECO:0000256" key="7">
    <source>
        <dbReference type="ARBA" id="ARBA00023172"/>
    </source>
</evidence>
<evidence type="ECO:0000256" key="1">
    <source>
        <dbReference type="ARBA" id="ARBA00008761"/>
    </source>
</evidence>
<dbReference type="Pfam" id="PF12323">
    <property type="entry name" value="HTH_OrfB_IS605"/>
    <property type="match status" value="1"/>
</dbReference>
<dbReference type="EMBL" id="CP009285">
    <property type="protein sequence ID" value="AIQ56801.1"/>
    <property type="molecule type" value="Genomic_DNA"/>
</dbReference>
<keyword evidence="3" id="KW-0815">Transposition</keyword>
<feature type="domain" description="Probable transposase IS891/IS1136/IS1341" evidence="8">
    <location>
        <begin position="158"/>
        <end position="272"/>
    </location>
</feature>
<feature type="domain" description="Transposase putative helix-turn-helix" evidence="10">
    <location>
        <begin position="1"/>
        <end position="41"/>
    </location>
</feature>
<dbReference type="OrthoDB" id="56768at2"/>
<evidence type="ECO:0000256" key="3">
    <source>
        <dbReference type="ARBA" id="ARBA00022578"/>
    </source>
</evidence>
<keyword evidence="4" id="KW-0479">Metal-binding</keyword>
<dbReference type="Pfam" id="PF01385">
    <property type="entry name" value="OrfB_IS605"/>
    <property type="match status" value="1"/>
</dbReference>
<dbReference type="GO" id="GO:0032196">
    <property type="term" value="P:transposition"/>
    <property type="evidence" value="ECO:0007669"/>
    <property type="project" value="UniProtKB-KW"/>
</dbReference>
<dbReference type="AlphaFoldDB" id="A0A089L5P0"/>
<keyword evidence="7" id="KW-0233">DNA recombination</keyword>
<dbReference type="PANTHER" id="PTHR30405">
    <property type="entry name" value="TRANSPOSASE"/>
    <property type="match status" value="1"/>
</dbReference>
<evidence type="ECO:0000313" key="12">
    <source>
        <dbReference type="Proteomes" id="UP000029518"/>
    </source>
</evidence>
<evidence type="ECO:0000259" key="10">
    <source>
        <dbReference type="Pfam" id="PF12323"/>
    </source>
</evidence>
<evidence type="ECO:0000256" key="4">
    <source>
        <dbReference type="ARBA" id="ARBA00022723"/>
    </source>
</evidence>
<dbReference type="Pfam" id="PF07282">
    <property type="entry name" value="Cas12f1-like_TNB"/>
    <property type="match status" value="1"/>
</dbReference>
<organism evidence="11 12">
    <name type="scientific">Paenibacillus borealis</name>
    <dbReference type="NCBI Taxonomy" id="160799"/>
    <lineage>
        <taxon>Bacteria</taxon>
        <taxon>Bacillati</taxon>
        <taxon>Bacillota</taxon>
        <taxon>Bacilli</taxon>
        <taxon>Bacillales</taxon>
        <taxon>Paenibacillaceae</taxon>
        <taxon>Paenibacillus</taxon>
    </lineage>
</organism>
<evidence type="ECO:0000313" key="11">
    <source>
        <dbReference type="EMBL" id="AIQ56801.1"/>
    </source>
</evidence>
<dbReference type="GO" id="GO:0006310">
    <property type="term" value="P:DNA recombination"/>
    <property type="evidence" value="ECO:0007669"/>
    <property type="project" value="UniProtKB-KW"/>
</dbReference>
<dbReference type="Proteomes" id="UP000029518">
    <property type="component" value="Chromosome"/>
</dbReference>
<protein>
    <submittedName>
        <fullName evidence="11">Transposase</fullName>
    </submittedName>
</protein>
<dbReference type="PANTHER" id="PTHR30405:SF25">
    <property type="entry name" value="RNA-GUIDED DNA ENDONUCLEASE INSQ-RELATED"/>
    <property type="match status" value="1"/>
</dbReference>
<reference evidence="11" key="1">
    <citation type="submission" date="2014-08" db="EMBL/GenBank/DDBJ databases">
        <title>Comparative genomics of the Paenibacillus odorifer group.</title>
        <authorList>
            <person name="den Bakker H.C."/>
            <person name="Tsai Y.-C.Y.-C."/>
            <person name="Martin N."/>
            <person name="Korlach J."/>
            <person name="Wiedmann M."/>
        </authorList>
    </citation>
    <scope>NUCLEOTIDE SEQUENCE [LARGE SCALE GENOMIC DNA]</scope>
    <source>
        <strain evidence="11">DSM 13188</strain>
    </source>
</reference>
<comment type="similarity">
    <text evidence="1">In the C-terminal section; belongs to the transposase 35 family.</text>
</comment>
<keyword evidence="6" id="KW-0238">DNA-binding</keyword>
<feature type="domain" description="Cas12f1-like TNB" evidence="9">
    <location>
        <begin position="284"/>
        <end position="352"/>
    </location>
</feature>
<dbReference type="InterPro" id="IPR010095">
    <property type="entry name" value="Cas12f1-like_TNB"/>
</dbReference>
<sequence length="357" mass="41515">MYKAYTYRIYPNREQQHYLANVFGAVRFIYNKMLSDKIKHYHITATMLHTTPAGYKKEFPWLREIDSLALANVQLHLDQAYKQFFQKKTMGFPRFKSKKTHTDRFTTNNQKGTIGIEGGMLKIPKLKSRIRIRMHRPFSGRVKSCTISKTPSGKYFASIRVETESTPLPIAAQKIGVDLGLKSFAVTSEGEVIANPKHLRKSEQRLIMLQKSVSRKKKGSHNRTKAKLRMAKLHEKIANQRKDFLHKTSTRMIHENQVIVMEDLRVKNMLQNHKLAKAISEVSWRLFRELLTYKAEWYDRQLIIAPPNYASSQLCSYCGYKNAEVKNLAVREWSCPECHTEHDRDRNAAANLLKLAM</sequence>
<comment type="similarity">
    <text evidence="2">In the N-terminal section; belongs to the transposase 2 family.</text>
</comment>
<dbReference type="GO" id="GO:0046872">
    <property type="term" value="F:metal ion binding"/>
    <property type="evidence" value="ECO:0007669"/>
    <property type="project" value="UniProtKB-KW"/>
</dbReference>
<keyword evidence="5" id="KW-0862">Zinc</keyword>
<evidence type="ECO:0000256" key="5">
    <source>
        <dbReference type="ARBA" id="ARBA00022833"/>
    </source>
</evidence>
<dbReference type="InterPro" id="IPR001959">
    <property type="entry name" value="Transposase"/>
</dbReference>
<dbReference type="NCBIfam" id="TIGR01766">
    <property type="entry name" value="IS200/IS605 family accessory protein TnpB-like domain"/>
    <property type="match status" value="1"/>
</dbReference>
<evidence type="ECO:0000259" key="9">
    <source>
        <dbReference type="Pfam" id="PF07282"/>
    </source>
</evidence>
<gene>
    <name evidence="11" type="ORF">PBOR_07500</name>
</gene>
<keyword evidence="12" id="KW-1185">Reference proteome</keyword>